<accession>A0A9Q5SEC8</accession>
<sequence>MNKEQAFNFIENMYQDLLINFDVTKIEEYFSEDYFQITDGKKYNLIELTQSVKKLPLQLNAIYISDFKDIVFENNKIVIRCLATKDMKSGEKEQLGLVAIFEFGTNNKISRLWENTFPLSDK</sequence>
<dbReference type="Proteomes" id="UP000194733">
    <property type="component" value="Unassembled WGS sequence"/>
</dbReference>
<dbReference type="RefSeq" id="WP_065212474.1">
    <property type="nucleotide sequence ID" value="NZ_NFCY01000029.1"/>
</dbReference>
<dbReference type="SUPFAM" id="SSF54427">
    <property type="entry name" value="NTF2-like"/>
    <property type="match status" value="1"/>
</dbReference>
<comment type="caution">
    <text evidence="1">The sequence shown here is derived from an EMBL/GenBank/DDBJ whole genome shotgun (WGS) entry which is preliminary data.</text>
</comment>
<reference evidence="1 2" key="1">
    <citation type="submission" date="2016-10" db="EMBL/GenBank/DDBJ databases">
        <title>Comparative genomics of Bacillus thuringiensis reveals a path to pathogens against multiple invertebrate hosts.</title>
        <authorList>
            <person name="Zheng J."/>
            <person name="Gao Q."/>
            <person name="Liu H."/>
            <person name="Peng D."/>
            <person name="Ruan L."/>
            <person name="Sun M."/>
        </authorList>
    </citation>
    <scope>NUCLEOTIDE SEQUENCE [LARGE SCALE GENOMIC DNA]</scope>
    <source>
        <strain evidence="1">BGSC 4BB1</strain>
    </source>
</reference>
<name>A0A9Q5SEC8_BACTU</name>
<gene>
    <name evidence="1" type="ORF">BK724_25255</name>
</gene>
<dbReference type="Gene3D" id="3.10.450.50">
    <property type="match status" value="1"/>
</dbReference>
<protein>
    <recommendedName>
        <fullName evidence="3">SnoaL-like domain-containing protein</fullName>
    </recommendedName>
</protein>
<proteinExistence type="predicted"/>
<evidence type="ECO:0000313" key="2">
    <source>
        <dbReference type="Proteomes" id="UP000194733"/>
    </source>
</evidence>
<evidence type="ECO:0008006" key="3">
    <source>
        <dbReference type="Google" id="ProtNLM"/>
    </source>
</evidence>
<dbReference type="EMBL" id="NFCY01000029">
    <property type="protein sequence ID" value="OTX42667.1"/>
    <property type="molecule type" value="Genomic_DNA"/>
</dbReference>
<dbReference type="InterPro" id="IPR032710">
    <property type="entry name" value="NTF2-like_dom_sf"/>
</dbReference>
<dbReference type="AlphaFoldDB" id="A0A9Q5SEC8"/>
<organism evidence="1 2">
    <name type="scientific">Bacillus thuringiensis serovar sooncheon</name>
    <dbReference type="NCBI Taxonomy" id="180891"/>
    <lineage>
        <taxon>Bacteria</taxon>
        <taxon>Bacillati</taxon>
        <taxon>Bacillota</taxon>
        <taxon>Bacilli</taxon>
        <taxon>Bacillales</taxon>
        <taxon>Bacillaceae</taxon>
        <taxon>Bacillus</taxon>
        <taxon>Bacillus cereus group</taxon>
    </lineage>
</organism>
<evidence type="ECO:0000313" key="1">
    <source>
        <dbReference type="EMBL" id="OTX42667.1"/>
    </source>
</evidence>